<dbReference type="InterPro" id="IPR046096">
    <property type="entry name" value="DUF6114"/>
</dbReference>
<name>A0AA37F9R0_9ARCH</name>
<evidence type="ECO:0000313" key="3">
    <source>
        <dbReference type="Proteomes" id="UP000632195"/>
    </source>
</evidence>
<dbReference type="AlphaFoldDB" id="A0AA37F9R0"/>
<keyword evidence="1" id="KW-0812">Transmembrane</keyword>
<dbReference type="EMBL" id="BMNY01000001">
    <property type="protein sequence ID" value="GGM75047.1"/>
    <property type="molecule type" value="Genomic_DNA"/>
</dbReference>
<gene>
    <name evidence="2" type="ORF">GCM10007108_11230</name>
</gene>
<evidence type="ECO:0000256" key="1">
    <source>
        <dbReference type="SAM" id="Phobius"/>
    </source>
</evidence>
<accession>A0AA37F9R0</accession>
<protein>
    <submittedName>
        <fullName evidence="2">Uncharacterized protein</fullName>
    </submittedName>
</protein>
<dbReference type="Proteomes" id="UP000632195">
    <property type="component" value="Unassembled WGS sequence"/>
</dbReference>
<dbReference type="RefSeq" id="WP_188681013.1">
    <property type="nucleotide sequence ID" value="NZ_BMNY01000001.1"/>
</dbReference>
<keyword evidence="1" id="KW-0472">Membrane</keyword>
<organism evidence="2 3">
    <name type="scientific">Thermogymnomonas acidicola</name>
    <dbReference type="NCBI Taxonomy" id="399579"/>
    <lineage>
        <taxon>Archaea</taxon>
        <taxon>Methanobacteriati</taxon>
        <taxon>Thermoplasmatota</taxon>
        <taxon>Thermoplasmata</taxon>
        <taxon>Thermoplasmatales</taxon>
        <taxon>Thermogymnomonas</taxon>
    </lineage>
</organism>
<feature type="transmembrane region" description="Helical" evidence="1">
    <location>
        <begin position="12"/>
        <end position="35"/>
    </location>
</feature>
<feature type="transmembrane region" description="Helical" evidence="1">
    <location>
        <begin position="41"/>
        <end position="62"/>
    </location>
</feature>
<evidence type="ECO:0000313" key="2">
    <source>
        <dbReference type="EMBL" id="GGM75047.1"/>
    </source>
</evidence>
<keyword evidence="1" id="KW-1133">Transmembrane helix</keyword>
<proteinExistence type="predicted"/>
<reference evidence="2" key="2">
    <citation type="submission" date="2022-09" db="EMBL/GenBank/DDBJ databases">
        <authorList>
            <person name="Sun Q."/>
            <person name="Ohkuma M."/>
        </authorList>
    </citation>
    <scope>NUCLEOTIDE SEQUENCE</scope>
    <source>
        <strain evidence="2">JCM 13583</strain>
    </source>
</reference>
<feature type="transmembrane region" description="Helical" evidence="1">
    <location>
        <begin position="74"/>
        <end position="107"/>
    </location>
</feature>
<sequence length="116" mass="11947">MQQSRPVDSAVTAVAGGVIVVAVGLYLVYVITGILHKTAGLSLVLAGTAVGVVIIALGLLALRYPERHRLLGGLIMLFGFLSWLGTSGGYIMGLVVSIIGGIMTVVWKPPAQAPPP</sequence>
<reference evidence="2" key="1">
    <citation type="journal article" date="2014" name="Int. J. Syst. Evol. Microbiol.">
        <title>Complete genome sequence of Corynebacterium casei LMG S-19264T (=DSM 44701T), isolated from a smear-ripened cheese.</title>
        <authorList>
            <consortium name="US DOE Joint Genome Institute (JGI-PGF)"/>
            <person name="Walter F."/>
            <person name="Albersmeier A."/>
            <person name="Kalinowski J."/>
            <person name="Ruckert C."/>
        </authorList>
    </citation>
    <scope>NUCLEOTIDE SEQUENCE</scope>
    <source>
        <strain evidence="2">JCM 13583</strain>
    </source>
</reference>
<keyword evidence="3" id="KW-1185">Reference proteome</keyword>
<dbReference type="Pfam" id="PF19609">
    <property type="entry name" value="DUF6114"/>
    <property type="match status" value="1"/>
</dbReference>
<comment type="caution">
    <text evidence="2">The sequence shown here is derived from an EMBL/GenBank/DDBJ whole genome shotgun (WGS) entry which is preliminary data.</text>
</comment>